<dbReference type="Proteomes" id="UP000807716">
    <property type="component" value="Unassembled WGS sequence"/>
</dbReference>
<evidence type="ECO:0000256" key="6">
    <source>
        <dbReference type="ARBA" id="ARBA00023128"/>
    </source>
</evidence>
<comment type="caution">
    <text evidence="10">The sequence shown here is derived from an EMBL/GenBank/DDBJ whole genome shotgun (WGS) entry which is preliminary data.</text>
</comment>
<keyword evidence="7 9" id="KW-0472">Membrane</keyword>
<keyword evidence="4" id="KW-0809">Transit peptide</keyword>
<dbReference type="AlphaFoldDB" id="A0A9P6U481"/>
<name>A0A9P6U481_9FUNG</name>
<dbReference type="PANTHER" id="PTHR33968:SF1">
    <property type="entry name" value="PROTEIN PET100 HOMOLOG, MITOCHONDRIAL"/>
    <property type="match status" value="1"/>
</dbReference>
<accession>A0A9P6U481</accession>
<protein>
    <submittedName>
        <fullName evidence="10">Uncharacterized protein</fullName>
    </submittedName>
</protein>
<dbReference type="InterPro" id="IPR018625">
    <property type="entry name" value="Pet100"/>
</dbReference>
<evidence type="ECO:0000256" key="2">
    <source>
        <dbReference type="ARBA" id="ARBA00004325"/>
    </source>
</evidence>
<evidence type="ECO:0000256" key="4">
    <source>
        <dbReference type="ARBA" id="ARBA00022946"/>
    </source>
</evidence>
<dbReference type="GO" id="GO:0033617">
    <property type="term" value="P:mitochondrial respiratory chain complex IV assembly"/>
    <property type="evidence" value="ECO:0007669"/>
    <property type="project" value="InterPro"/>
</dbReference>
<evidence type="ECO:0000256" key="5">
    <source>
        <dbReference type="ARBA" id="ARBA00022989"/>
    </source>
</evidence>
<evidence type="ECO:0000256" key="9">
    <source>
        <dbReference type="SAM" id="Phobius"/>
    </source>
</evidence>
<organism evidence="10 11">
    <name type="scientific">Actinomortierella ambigua</name>
    <dbReference type="NCBI Taxonomy" id="1343610"/>
    <lineage>
        <taxon>Eukaryota</taxon>
        <taxon>Fungi</taxon>
        <taxon>Fungi incertae sedis</taxon>
        <taxon>Mucoromycota</taxon>
        <taxon>Mortierellomycotina</taxon>
        <taxon>Mortierellomycetes</taxon>
        <taxon>Mortierellales</taxon>
        <taxon>Mortierellaceae</taxon>
        <taxon>Actinomortierella</taxon>
    </lineage>
</organism>
<evidence type="ECO:0000313" key="10">
    <source>
        <dbReference type="EMBL" id="KAG0258944.1"/>
    </source>
</evidence>
<feature type="transmembrane region" description="Helical" evidence="9">
    <location>
        <begin position="12"/>
        <end position="31"/>
    </location>
</feature>
<keyword evidence="11" id="KW-1185">Reference proteome</keyword>
<proteinExistence type="inferred from homology"/>
<evidence type="ECO:0000256" key="3">
    <source>
        <dbReference type="ARBA" id="ARBA00022692"/>
    </source>
</evidence>
<comment type="subcellular location">
    <subcellularLocation>
        <location evidence="1">Membrane</location>
        <topology evidence="1">Single-pass membrane protein</topology>
    </subcellularLocation>
    <subcellularLocation>
        <location evidence="2">Mitochondrion membrane</location>
    </subcellularLocation>
</comment>
<evidence type="ECO:0000256" key="8">
    <source>
        <dbReference type="ARBA" id="ARBA00038077"/>
    </source>
</evidence>
<keyword evidence="3 9" id="KW-0812">Transmembrane</keyword>
<dbReference type="Pfam" id="PF09803">
    <property type="entry name" value="Pet100"/>
    <property type="match status" value="1"/>
</dbReference>
<evidence type="ECO:0000256" key="1">
    <source>
        <dbReference type="ARBA" id="ARBA00004167"/>
    </source>
</evidence>
<dbReference type="PANTHER" id="PTHR33968">
    <property type="entry name" value="PROTEIN PET100 HOMOLOG, MITOCHONDRIAL"/>
    <property type="match status" value="1"/>
</dbReference>
<keyword evidence="6" id="KW-0496">Mitochondrion</keyword>
<dbReference type="GO" id="GO:0051082">
    <property type="term" value="F:unfolded protein binding"/>
    <property type="evidence" value="ECO:0007669"/>
    <property type="project" value="TreeGrafter"/>
</dbReference>
<dbReference type="OrthoDB" id="18175at2759"/>
<comment type="similarity">
    <text evidence="8">Belongs to the PET100 family.</text>
</comment>
<gene>
    <name evidence="10" type="ORF">DFQ27_004374</name>
</gene>
<evidence type="ECO:0000256" key="7">
    <source>
        <dbReference type="ARBA" id="ARBA00023136"/>
    </source>
</evidence>
<sequence length="85" mass="10094">MAGPKLEVFKFGIYILIPVGFMTYFGAPEFYDKHVKQIRFWPPTEEINTRVGIDRKELMYELERLKQERLARKAAREAENQEKSV</sequence>
<dbReference type="EMBL" id="JAAAJB010000303">
    <property type="protein sequence ID" value="KAG0258944.1"/>
    <property type="molecule type" value="Genomic_DNA"/>
</dbReference>
<evidence type="ECO:0000313" key="11">
    <source>
        <dbReference type="Proteomes" id="UP000807716"/>
    </source>
</evidence>
<dbReference type="GO" id="GO:0005743">
    <property type="term" value="C:mitochondrial inner membrane"/>
    <property type="evidence" value="ECO:0007669"/>
    <property type="project" value="TreeGrafter"/>
</dbReference>
<reference evidence="10" key="1">
    <citation type="journal article" date="2020" name="Fungal Divers.">
        <title>Resolving the Mortierellaceae phylogeny through synthesis of multi-gene phylogenetics and phylogenomics.</title>
        <authorList>
            <person name="Vandepol N."/>
            <person name="Liber J."/>
            <person name="Desiro A."/>
            <person name="Na H."/>
            <person name="Kennedy M."/>
            <person name="Barry K."/>
            <person name="Grigoriev I.V."/>
            <person name="Miller A.N."/>
            <person name="O'Donnell K."/>
            <person name="Stajich J.E."/>
            <person name="Bonito G."/>
        </authorList>
    </citation>
    <scope>NUCLEOTIDE SEQUENCE</scope>
    <source>
        <strain evidence="10">BC1065</strain>
    </source>
</reference>
<keyword evidence="5 9" id="KW-1133">Transmembrane helix</keyword>